<gene>
    <name evidence="2" type="ORF">As57867_006414</name>
</gene>
<feature type="non-terminal residue" evidence="2">
    <location>
        <position position="1"/>
    </location>
</feature>
<sequence>ECREGDVGFEFTAARDVDGEAEREGEDGRDREHDGVEDVAELVVLEERKFTRADGGDVGLDQRLPDHVKLTNEILQGVCVVKLYAAPVEHEGHGGATDEPDSPAHVDADQDKDDDERRGVTTTHGPTT</sequence>
<feature type="region of interest" description="Disordered" evidence="1">
    <location>
        <begin position="1"/>
        <end position="37"/>
    </location>
</feature>
<protein>
    <submittedName>
        <fullName evidence="2">Uncharacterized protein</fullName>
    </submittedName>
</protein>
<feature type="compositionally biased region" description="Basic and acidic residues" evidence="1">
    <location>
        <begin position="13"/>
        <end position="36"/>
    </location>
</feature>
<dbReference type="AlphaFoldDB" id="A0A6A4ZCQ2"/>
<comment type="caution">
    <text evidence="2">The sequence shown here is derived from an EMBL/GenBank/DDBJ whole genome shotgun (WGS) entry which is preliminary data.</text>
</comment>
<dbReference type="EMBL" id="VJMH01002607">
    <property type="protein sequence ID" value="KAF0708165.1"/>
    <property type="molecule type" value="Genomic_DNA"/>
</dbReference>
<accession>A0A6A4ZCQ2</accession>
<feature type="compositionally biased region" description="Basic and acidic residues" evidence="1">
    <location>
        <begin position="102"/>
        <end position="119"/>
    </location>
</feature>
<proteinExistence type="predicted"/>
<reference evidence="2" key="1">
    <citation type="submission" date="2019-06" db="EMBL/GenBank/DDBJ databases">
        <title>Genomics analysis of Aphanomyces spp. identifies a new class of oomycete effector associated with host adaptation.</title>
        <authorList>
            <person name="Gaulin E."/>
        </authorList>
    </citation>
    <scope>NUCLEOTIDE SEQUENCE</scope>
    <source>
        <strain evidence="2">CBS 578.67</strain>
    </source>
</reference>
<evidence type="ECO:0000256" key="1">
    <source>
        <dbReference type="SAM" id="MobiDB-lite"/>
    </source>
</evidence>
<organism evidence="2">
    <name type="scientific">Aphanomyces stellatus</name>
    <dbReference type="NCBI Taxonomy" id="120398"/>
    <lineage>
        <taxon>Eukaryota</taxon>
        <taxon>Sar</taxon>
        <taxon>Stramenopiles</taxon>
        <taxon>Oomycota</taxon>
        <taxon>Saprolegniomycetes</taxon>
        <taxon>Saprolegniales</taxon>
        <taxon>Verrucalvaceae</taxon>
        <taxon>Aphanomyces</taxon>
    </lineage>
</organism>
<name>A0A6A4ZCQ2_9STRA</name>
<evidence type="ECO:0000313" key="2">
    <source>
        <dbReference type="EMBL" id="KAF0708165.1"/>
    </source>
</evidence>
<feature type="region of interest" description="Disordered" evidence="1">
    <location>
        <begin position="90"/>
        <end position="128"/>
    </location>
</feature>